<gene>
    <name evidence="2" type="ORF">H9848_10570</name>
</gene>
<dbReference type="EMBL" id="DXEN01000078">
    <property type="protein sequence ID" value="HIX87030.1"/>
    <property type="molecule type" value="Genomic_DNA"/>
</dbReference>
<accession>A0A9D1XT69</accession>
<reference evidence="2" key="1">
    <citation type="journal article" date="2021" name="PeerJ">
        <title>Extensive microbial diversity within the chicken gut microbiome revealed by metagenomics and culture.</title>
        <authorList>
            <person name="Gilroy R."/>
            <person name="Ravi A."/>
            <person name="Getino M."/>
            <person name="Pursley I."/>
            <person name="Horton D.L."/>
            <person name="Alikhan N.F."/>
            <person name="Baker D."/>
            <person name="Gharbi K."/>
            <person name="Hall N."/>
            <person name="Watson M."/>
            <person name="Adriaenssens E.M."/>
            <person name="Foster-Nyarko E."/>
            <person name="Jarju S."/>
            <person name="Secka A."/>
            <person name="Antonio M."/>
            <person name="Oren A."/>
            <person name="Chaudhuri R.R."/>
            <person name="La Ragione R."/>
            <person name="Hildebrand F."/>
            <person name="Pallen M.J."/>
        </authorList>
    </citation>
    <scope>NUCLEOTIDE SEQUENCE</scope>
    <source>
        <strain evidence="2">ChiHecec2B26-12326</strain>
    </source>
</reference>
<feature type="transmembrane region" description="Helical" evidence="1">
    <location>
        <begin position="21"/>
        <end position="46"/>
    </location>
</feature>
<organism evidence="2 3">
    <name type="scientific">Candidatus Parabacteroides intestinigallinarum</name>
    <dbReference type="NCBI Taxonomy" id="2838722"/>
    <lineage>
        <taxon>Bacteria</taxon>
        <taxon>Pseudomonadati</taxon>
        <taxon>Bacteroidota</taxon>
        <taxon>Bacteroidia</taxon>
        <taxon>Bacteroidales</taxon>
        <taxon>Tannerellaceae</taxon>
        <taxon>Parabacteroides</taxon>
    </lineage>
</organism>
<sequence>MRLFFIFIYLKTKRMKTNWKNVVLYIVRIVELVLTGAVGGATSGLLG</sequence>
<comment type="caution">
    <text evidence="2">The sequence shown here is derived from an EMBL/GenBank/DDBJ whole genome shotgun (WGS) entry which is preliminary data.</text>
</comment>
<keyword evidence="1" id="KW-1133">Transmembrane helix</keyword>
<protein>
    <submittedName>
        <fullName evidence="2">Uncharacterized protein</fullName>
    </submittedName>
</protein>
<name>A0A9D1XT69_9BACT</name>
<evidence type="ECO:0000313" key="2">
    <source>
        <dbReference type="EMBL" id="HIX87030.1"/>
    </source>
</evidence>
<evidence type="ECO:0000256" key="1">
    <source>
        <dbReference type="SAM" id="Phobius"/>
    </source>
</evidence>
<evidence type="ECO:0000313" key="3">
    <source>
        <dbReference type="Proteomes" id="UP000823847"/>
    </source>
</evidence>
<dbReference type="AlphaFoldDB" id="A0A9D1XT69"/>
<dbReference type="Proteomes" id="UP000823847">
    <property type="component" value="Unassembled WGS sequence"/>
</dbReference>
<keyword evidence="1" id="KW-0812">Transmembrane</keyword>
<reference evidence="2" key="2">
    <citation type="submission" date="2021-04" db="EMBL/GenBank/DDBJ databases">
        <authorList>
            <person name="Gilroy R."/>
        </authorList>
    </citation>
    <scope>NUCLEOTIDE SEQUENCE</scope>
    <source>
        <strain evidence="2">ChiHecec2B26-12326</strain>
    </source>
</reference>
<proteinExistence type="predicted"/>
<keyword evidence="1" id="KW-0472">Membrane</keyword>